<feature type="region of interest" description="Disordered" evidence="1">
    <location>
        <begin position="1"/>
        <end position="21"/>
    </location>
</feature>
<dbReference type="PRINTS" id="PR00081">
    <property type="entry name" value="GDHRDH"/>
</dbReference>
<dbReference type="SUPFAM" id="SSF51735">
    <property type="entry name" value="NAD(P)-binding Rossmann-fold domains"/>
    <property type="match status" value="1"/>
</dbReference>
<reference evidence="2 3" key="1">
    <citation type="submission" date="2020-10" db="EMBL/GenBank/DDBJ databases">
        <title>Sequencing the genomes of 1000 actinobacteria strains.</title>
        <authorList>
            <person name="Klenk H.-P."/>
        </authorList>
    </citation>
    <scope>NUCLEOTIDE SEQUENCE [LARGE SCALE GENOMIC DNA]</scope>
    <source>
        <strain evidence="2 3">DSM 45157</strain>
    </source>
</reference>
<protein>
    <submittedName>
        <fullName evidence="2">NAD(P)-dependent dehydrogenase (Short-subunit alcohol dehydrogenase family)</fullName>
    </submittedName>
</protein>
<evidence type="ECO:0000256" key="1">
    <source>
        <dbReference type="SAM" id="MobiDB-lite"/>
    </source>
</evidence>
<dbReference type="PANTHER" id="PTHR43976:SF9">
    <property type="entry name" value="OXIDOREDUCTASE"/>
    <property type="match status" value="1"/>
</dbReference>
<dbReference type="InterPro" id="IPR036291">
    <property type="entry name" value="NAD(P)-bd_dom_sf"/>
</dbReference>
<dbReference type="PANTHER" id="PTHR43976">
    <property type="entry name" value="SHORT CHAIN DEHYDROGENASE"/>
    <property type="match status" value="1"/>
</dbReference>
<proteinExistence type="predicted"/>
<dbReference type="InterPro" id="IPR051911">
    <property type="entry name" value="SDR_oxidoreductase"/>
</dbReference>
<evidence type="ECO:0000313" key="2">
    <source>
        <dbReference type="EMBL" id="MBE1458243.1"/>
    </source>
</evidence>
<comment type="caution">
    <text evidence="2">The sequence shown here is derived from an EMBL/GenBank/DDBJ whole genome shotgun (WGS) entry which is preliminary data.</text>
</comment>
<dbReference type="Pfam" id="PF00106">
    <property type="entry name" value="adh_short"/>
    <property type="match status" value="1"/>
</dbReference>
<sequence>MPDTTDHNAENAAAARRHAQDNEVDLRIADLDVTRQGPADSAMNTVITAHGRVDVVVHNVGHGALGPAEAFTPGRLVGPFDRNLIGAHRVNRAALPRMRHSRSGPLVCVGSTTSRVVHPVLGPYCAVKTAFETLAPAARFEVARYGIEPVTVMPGPVTEGAGALRL</sequence>
<keyword evidence="3" id="KW-1185">Reference proteome</keyword>
<dbReference type="EMBL" id="JADBDY010000001">
    <property type="protein sequence ID" value="MBE1458243.1"/>
    <property type="molecule type" value="Genomic_DNA"/>
</dbReference>
<gene>
    <name evidence="2" type="ORF">H4W79_002457</name>
</gene>
<dbReference type="Gene3D" id="3.40.50.720">
    <property type="entry name" value="NAD(P)-binding Rossmann-like Domain"/>
    <property type="match status" value="1"/>
</dbReference>
<accession>A0ABR9HGT8</accession>
<evidence type="ECO:0000313" key="3">
    <source>
        <dbReference type="Proteomes" id="UP000598217"/>
    </source>
</evidence>
<dbReference type="Proteomes" id="UP000598217">
    <property type="component" value="Unassembled WGS sequence"/>
</dbReference>
<organism evidence="2 3">
    <name type="scientific">Nocardiopsis terrae</name>
    <dbReference type="NCBI Taxonomy" id="372655"/>
    <lineage>
        <taxon>Bacteria</taxon>
        <taxon>Bacillati</taxon>
        <taxon>Actinomycetota</taxon>
        <taxon>Actinomycetes</taxon>
        <taxon>Streptosporangiales</taxon>
        <taxon>Nocardiopsidaceae</taxon>
        <taxon>Nocardiopsis</taxon>
    </lineage>
</organism>
<name>A0ABR9HGT8_9ACTN</name>
<dbReference type="InterPro" id="IPR002347">
    <property type="entry name" value="SDR_fam"/>
</dbReference>